<evidence type="ECO:0000256" key="2">
    <source>
        <dbReference type="ARBA" id="ARBA00006819"/>
    </source>
</evidence>
<dbReference type="GO" id="GO:0004190">
    <property type="term" value="F:aspartic-type endopeptidase activity"/>
    <property type="evidence" value="ECO:0007669"/>
    <property type="project" value="TreeGrafter"/>
</dbReference>
<accession>A0A811YVV6</accession>
<organism evidence="9 11">
    <name type="scientific">Nyctereutes procyonoides</name>
    <name type="common">Raccoon dog</name>
    <name type="synonym">Canis procyonoides</name>
    <dbReference type="NCBI Taxonomy" id="34880"/>
    <lineage>
        <taxon>Eukaryota</taxon>
        <taxon>Metazoa</taxon>
        <taxon>Chordata</taxon>
        <taxon>Craniata</taxon>
        <taxon>Vertebrata</taxon>
        <taxon>Euteleostomi</taxon>
        <taxon>Mammalia</taxon>
        <taxon>Eutheria</taxon>
        <taxon>Laurasiatheria</taxon>
        <taxon>Carnivora</taxon>
        <taxon>Caniformia</taxon>
        <taxon>Canidae</taxon>
        <taxon>Nyctereutes</taxon>
    </lineage>
</organism>
<dbReference type="FunFam" id="2.60.40.10:FF:001572">
    <property type="entry name" value="Prolactin-inducible protein homolog"/>
    <property type="match status" value="1"/>
</dbReference>
<name>A0A811YVV6_NYCPR</name>
<dbReference type="PANTHER" id="PTHR15096">
    <property type="entry name" value="PROLACTIN-INDUCIBLE PROTEIN/SEMINAL VESICLE ANTIGEN"/>
    <property type="match status" value="1"/>
</dbReference>
<dbReference type="AlphaFoldDB" id="A0A811YVV6"/>
<keyword evidence="4 8" id="KW-0732">Signal</keyword>
<dbReference type="EMBL" id="CAJHUB010000749">
    <property type="protein sequence ID" value="CAD7680638.1"/>
    <property type="molecule type" value="Genomic_DNA"/>
</dbReference>
<evidence type="ECO:0000256" key="7">
    <source>
        <dbReference type="ARBA" id="ARBA00032342"/>
    </source>
</evidence>
<evidence type="ECO:0000256" key="6">
    <source>
        <dbReference type="ARBA" id="ARBA00025932"/>
    </source>
</evidence>
<evidence type="ECO:0000256" key="3">
    <source>
        <dbReference type="ARBA" id="ARBA00022525"/>
    </source>
</evidence>
<dbReference type="GO" id="GO:0005615">
    <property type="term" value="C:extracellular space"/>
    <property type="evidence" value="ECO:0007669"/>
    <property type="project" value="TreeGrafter"/>
</dbReference>
<dbReference type="GO" id="GO:0002682">
    <property type="term" value="P:regulation of immune system process"/>
    <property type="evidence" value="ECO:0007669"/>
    <property type="project" value="TreeGrafter"/>
</dbReference>
<dbReference type="PANTHER" id="PTHR15096:SF5">
    <property type="entry name" value="PROLACTIN-INDUCIBLE PROTEIN"/>
    <property type="match status" value="1"/>
</dbReference>
<comment type="subcellular location">
    <subcellularLocation>
        <location evidence="1">Secreted</location>
    </subcellularLocation>
</comment>
<evidence type="ECO:0000313" key="11">
    <source>
        <dbReference type="Proteomes" id="UP000645828"/>
    </source>
</evidence>
<feature type="signal peptide" evidence="8">
    <location>
        <begin position="1"/>
        <end position="28"/>
    </location>
</feature>
<keyword evidence="11" id="KW-1185">Reference proteome</keyword>
<dbReference type="Gene3D" id="2.60.40.10">
    <property type="entry name" value="Immunoglobulins"/>
    <property type="match status" value="1"/>
</dbReference>
<dbReference type="SUPFAM" id="SSF81296">
    <property type="entry name" value="E set domains"/>
    <property type="match status" value="1"/>
</dbReference>
<feature type="chain" id="PRO_5033923124" description="Prolactin-induced protein" evidence="8">
    <location>
        <begin position="29"/>
        <end position="145"/>
    </location>
</feature>
<evidence type="ECO:0000313" key="10">
    <source>
        <dbReference type="EMBL" id="CAD7680638.1"/>
    </source>
</evidence>
<evidence type="ECO:0000313" key="9">
    <source>
        <dbReference type="EMBL" id="CAD7680636.1"/>
    </source>
</evidence>
<comment type="subunit">
    <text evidence="6">Monomer. Interacts with AZGP1.</text>
</comment>
<dbReference type="GO" id="GO:0006508">
    <property type="term" value="P:proteolysis"/>
    <property type="evidence" value="ECO:0007669"/>
    <property type="project" value="TreeGrafter"/>
</dbReference>
<evidence type="ECO:0000256" key="4">
    <source>
        <dbReference type="ARBA" id="ARBA00022729"/>
    </source>
</evidence>
<dbReference type="InterPro" id="IPR013783">
    <property type="entry name" value="Ig-like_fold"/>
</dbReference>
<gene>
    <name evidence="9" type="ORF">NYPRO_LOCUS13428</name>
    <name evidence="10" type="ORF">NYPRO_LOCUS13430</name>
</gene>
<evidence type="ECO:0000256" key="1">
    <source>
        <dbReference type="ARBA" id="ARBA00004613"/>
    </source>
</evidence>
<proteinExistence type="inferred from homology"/>
<comment type="caution">
    <text evidence="9">The sequence shown here is derived from an EMBL/GenBank/DDBJ whole genome shotgun (WGS) entry which is preliminary data.</text>
</comment>
<reference evidence="9" key="1">
    <citation type="submission" date="2020-12" db="EMBL/GenBank/DDBJ databases">
        <authorList>
            <consortium name="Molecular Ecology Group"/>
        </authorList>
    </citation>
    <scope>NUCLEOTIDE SEQUENCE</scope>
    <source>
        <strain evidence="9">TBG_1078</strain>
    </source>
</reference>
<keyword evidence="3" id="KW-0964">Secreted</keyword>
<keyword evidence="5" id="KW-1015">Disulfide bond</keyword>
<protein>
    <recommendedName>
        <fullName evidence="7">Prolactin-induced protein</fullName>
    </recommendedName>
</protein>
<comment type="similarity">
    <text evidence="2">Belongs to the PIP family.</text>
</comment>
<evidence type="ECO:0000256" key="8">
    <source>
        <dbReference type="SAM" id="SignalP"/>
    </source>
</evidence>
<evidence type="ECO:0000256" key="5">
    <source>
        <dbReference type="ARBA" id="ARBA00023157"/>
    </source>
</evidence>
<dbReference type="InterPro" id="IPR007990">
    <property type="entry name" value="PIP"/>
</dbReference>
<dbReference type="InterPro" id="IPR014756">
    <property type="entry name" value="Ig_E-set"/>
</dbReference>
<dbReference type="Proteomes" id="UP000645828">
    <property type="component" value="Unassembled WGS sequence"/>
</dbReference>
<sequence>MHLLQLLFRAGPAILLLVLCLQFRTNKAEEDTRKVLSMEVQMPRKTAPNEEISVTVKVQTELRECMVIQCSLLSRNPMEGPFNYVYTACLCDSNPRTFYWDFEVNKTMSIIALAHIIDKEDICPYKAVVPNGPKYFYTVKNITVS</sequence>
<dbReference type="EMBL" id="CAJHUB010000749">
    <property type="protein sequence ID" value="CAD7680636.1"/>
    <property type="molecule type" value="Genomic_DNA"/>
</dbReference>
<dbReference type="Pfam" id="PF05326">
    <property type="entry name" value="SVA"/>
    <property type="match status" value="1"/>
</dbReference>